<dbReference type="Gene3D" id="1.10.357.10">
    <property type="entry name" value="Tetracycline Repressor, domain 2"/>
    <property type="match status" value="1"/>
</dbReference>
<organism evidence="4 5">
    <name type="scientific">Enterococcus faecium</name>
    <name type="common">Streptococcus faecium</name>
    <dbReference type="NCBI Taxonomy" id="1352"/>
    <lineage>
        <taxon>Bacteria</taxon>
        <taxon>Bacillati</taxon>
        <taxon>Bacillota</taxon>
        <taxon>Bacilli</taxon>
        <taxon>Lactobacillales</taxon>
        <taxon>Enterococcaceae</taxon>
        <taxon>Enterococcus</taxon>
    </lineage>
</organism>
<protein>
    <recommendedName>
        <fullName evidence="3">HTH tetR-type domain-containing protein</fullName>
    </recommendedName>
</protein>
<dbReference type="EMBL" id="NGLB01000001">
    <property type="protein sequence ID" value="OTN99784.1"/>
    <property type="molecule type" value="Genomic_DNA"/>
</dbReference>
<dbReference type="PROSITE" id="PS50977">
    <property type="entry name" value="HTH_TETR_2"/>
    <property type="match status" value="1"/>
</dbReference>
<dbReference type="GO" id="GO:0003677">
    <property type="term" value="F:DNA binding"/>
    <property type="evidence" value="ECO:0007669"/>
    <property type="project" value="UniProtKB-UniRule"/>
</dbReference>
<evidence type="ECO:0000259" key="3">
    <source>
        <dbReference type="PROSITE" id="PS50977"/>
    </source>
</evidence>
<dbReference type="Proteomes" id="UP000194737">
    <property type="component" value="Unassembled WGS sequence"/>
</dbReference>
<dbReference type="SUPFAM" id="SSF46689">
    <property type="entry name" value="Homeodomain-like"/>
    <property type="match status" value="1"/>
</dbReference>
<evidence type="ECO:0000256" key="1">
    <source>
        <dbReference type="ARBA" id="ARBA00023125"/>
    </source>
</evidence>
<dbReference type="RefSeq" id="WP_179189802.1">
    <property type="nucleotide sequence ID" value="NZ_NGLB01000001.1"/>
</dbReference>
<evidence type="ECO:0000256" key="2">
    <source>
        <dbReference type="PROSITE-ProRule" id="PRU00335"/>
    </source>
</evidence>
<evidence type="ECO:0000313" key="4">
    <source>
        <dbReference type="EMBL" id="OTN99784.1"/>
    </source>
</evidence>
<dbReference type="InterPro" id="IPR009057">
    <property type="entry name" value="Homeodomain-like_sf"/>
</dbReference>
<dbReference type="AlphaFoldDB" id="A0AB73NP56"/>
<feature type="DNA-binding region" description="H-T-H motif" evidence="2">
    <location>
        <begin position="36"/>
        <end position="55"/>
    </location>
</feature>
<keyword evidence="1 2" id="KW-0238">DNA-binding</keyword>
<name>A0AB73NP56_ENTFC</name>
<evidence type="ECO:0000313" key="5">
    <source>
        <dbReference type="Proteomes" id="UP000194737"/>
    </source>
</evidence>
<reference evidence="4 5" key="1">
    <citation type="submission" date="2017-05" db="EMBL/GenBank/DDBJ databases">
        <title>The Genome Sequence of Enterococcus faecium 6F2_DIV0138.</title>
        <authorList>
            <consortium name="The Broad Institute Genomics Platform"/>
            <consortium name="The Broad Institute Genomic Center for Infectious Diseases"/>
            <person name="Earl A."/>
            <person name="Manson A."/>
            <person name="Schwartman J."/>
            <person name="Gilmore M."/>
            <person name="Abouelleil A."/>
            <person name="Cao P."/>
            <person name="Chapman S."/>
            <person name="Cusick C."/>
            <person name="Shea T."/>
            <person name="Young S."/>
            <person name="Neafsey D."/>
            <person name="Nusbaum C."/>
            <person name="Birren B."/>
        </authorList>
    </citation>
    <scope>NUCLEOTIDE SEQUENCE [LARGE SCALE GENOMIC DNA]</scope>
    <source>
        <strain evidence="4 5">6F2_DIV0138</strain>
    </source>
</reference>
<feature type="domain" description="HTH tetR-type" evidence="3">
    <location>
        <begin position="13"/>
        <end position="73"/>
    </location>
</feature>
<gene>
    <name evidence="4" type="ORF">A5804_001275</name>
</gene>
<comment type="caution">
    <text evidence="4">The sequence shown here is derived from an EMBL/GenBank/DDBJ whole genome shotgun (WGS) entry which is preliminary data.</text>
</comment>
<dbReference type="InterPro" id="IPR001647">
    <property type="entry name" value="HTH_TetR"/>
</dbReference>
<proteinExistence type="predicted"/>
<accession>A0AB73NP56</accession>
<dbReference type="Pfam" id="PF00440">
    <property type="entry name" value="TetR_N"/>
    <property type="match status" value="1"/>
</dbReference>
<sequence length="196" mass="23159">MPTKPVLSEQEKYQLKQDLEHLCERYWINNGYKKTSIRALCQEAKISIGTFYTLYPTKEMLFFNVLNKIQKRLSECFLECIEENKSKAGFARALQAMLVEYLDKPFLYDTTSEDFRLFKSKLTPKMIHQLEFDNFHLFRRGIVLAGLRLKKEENFAFSVYNTLFSSIKAKETISSSYNYLPVLNFMITEMTNILFD</sequence>